<protein>
    <submittedName>
        <fullName evidence="1">Transposon Tf2-6 polyprotein</fullName>
    </submittedName>
</protein>
<sequence length="175" mass="19670">MSMEDIAKIASHAPPIWRAQPELGFLQVESTLQAAEILIDAIKFQCVVFTALDLKCQRSKVQGHVRAPAGDYDLPQDIYCFIHIDIVGLLPPSKGYSFCLTYIDMYTRLPEAFPMTNQTAETVLKRTTAYHLASSGMIERWHRQLKSLKVSGNGKWVEAEPQQFSLGIDVASKRI</sequence>
<accession>A0A8X6H1F7</accession>
<dbReference type="SUPFAM" id="SSF53098">
    <property type="entry name" value="Ribonuclease H-like"/>
    <property type="match status" value="1"/>
</dbReference>
<dbReference type="EMBL" id="BMAO01030029">
    <property type="protein sequence ID" value="GFQ65237.1"/>
    <property type="molecule type" value="Genomic_DNA"/>
</dbReference>
<reference evidence="1" key="1">
    <citation type="submission" date="2020-07" db="EMBL/GenBank/DDBJ databases">
        <title>Multicomponent nature underlies the extraordinary mechanical properties of spider dragline silk.</title>
        <authorList>
            <person name="Kono N."/>
            <person name="Nakamura H."/>
            <person name="Mori M."/>
            <person name="Yoshida Y."/>
            <person name="Ohtoshi R."/>
            <person name="Malay A.D."/>
            <person name="Moran D.A.P."/>
            <person name="Tomita M."/>
            <person name="Numata K."/>
            <person name="Arakawa K."/>
        </authorList>
    </citation>
    <scope>NUCLEOTIDE SEQUENCE</scope>
</reference>
<dbReference type="InterPro" id="IPR036397">
    <property type="entry name" value="RNaseH_sf"/>
</dbReference>
<proteinExistence type="predicted"/>
<organism evidence="1 2">
    <name type="scientific">Trichonephila clavata</name>
    <name type="common">Joro spider</name>
    <name type="synonym">Nephila clavata</name>
    <dbReference type="NCBI Taxonomy" id="2740835"/>
    <lineage>
        <taxon>Eukaryota</taxon>
        <taxon>Metazoa</taxon>
        <taxon>Ecdysozoa</taxon>
        <taxon>Arthropoda</taxon>
        <taxon>Chelicerata</taxon>
        <taxon>Arachnida</taxon>
        <taxon>Araneae</taxon>
        <taxon>Araneomorphae</taxon>
        <taxon>Entelegynae</taxon>
        <taxon>Araneoidea</taxon>
        <taxon>Nephilidae</taxon>
        <taxon>Trichonephila</taxon>
    </lineage>
</organism>
<dbReference type="InterPro" id="IPR012337">
    <property type="entry name" value="RNaseH-like_sf"/>
</dbReference>
<name>A0A8X6H1F7_TRICU</name>
<evidence type="ECO:0000313" key="2">
    <source>
        <dbReference type="Proteomes" id="UP000887116"/>
    </source>
</evidence>
<dbReference type="OrthoDB" id="6425627at2759"/>
<evidence type="ECO:0000313" key="1">
    <source>
        <dbReference type="EMBL" id="GFQ65237.1"/>
    </source>
</evidence>
<comment type="caution">
    <text evidence="1">The sequence shown here is derived from an EMBL/GenBank/DDBJ whole genome shotgun (WGS) entry which is preliminary data.</text>
</comment>
<gene>
    <name evidence="1" type="primary">Tf2-6</name>
    <name evidence="1" type="ORF">TNCT_440761</name>
</gene>
<dbReference type="AlphaFoldDB" id="A0A8X6H1F7"/>
<dbReference type="Proteomes" id="UP000887116">
    <property type="component" value="Unassembled WGS sequence"/>
</dbReference>
<dbReference type="GO" id="GO:0003676">
    <property type="term" value="F:nucleic acid binding"/>
    <property type="evidence" value="ECO:0007669"/>
    <property type="project" value="InterPro"/>
</dbReference>
<keyword evidence="2" id="KW-1185">Reference proteome</keyword>
<dbReference type="Gene3D" id="3.30.420.10">
    <property type="entry name" value="Ribonuclease H-like superfamily/Ribonuclease H"/>
    <property type="match status" value="1"/>
</dbReference>